<accession>A0A450VB02</accession>
<feature type="signal peptide" evidence="1">
    <location>
        <begin position="1"/>
        <end position="21"/>
    </location>
</feature>
<keyword evidence="1" id="KW-0732">Signal</keyword>
<gene>
    <name evidence="2" type="ORF">BECKH772A_GA0070896_1008011</name>
    <name evidence="3" type="ORF">BECKH772B_GA0070898_1008412</name>
    <name evidence="4" type="ORF">BECKH772C_GA0070978_1007711</name>
</gene>
<evidence type="ECO:0000313" key="4">
    <source>
        <dbReference type="EMBL" id="VFK01951.1"/>
    </source>
</evidence>
<name>A0A450VB02_9GAMM</name>
<reference evidence="4" key="1">
    <citation type="submission" date="2019-02" db="EMBL/GenBank/DDBJ databases">
        <authorList>
            <person name="Gruber-Vodicka R. H."/>
            <person name="Seah K. B. B."/>
        </authorList>
    </citation>
    <scope>NUCLEOTIDE SEQUENCE</scope>
    <source>
        <strain evidence="4">BECK_SA2B12</strain>
        <strain evidence="2">BECK_SA2B15</strain>
        <strain evidence="3">BECK_SA2B20</strain>
    </source>
</reference>
<organism evidence="4">
    <name type="scientific">Candidatus Kentrum eta</name>
    <dbReference type="NCBI Taxonomy" id="2126337"/>
    <lineage>
        <taxon>Bacteria</taxon>
        <taxon>Pseudomonadati</taxon>
        <taxon>Pseudomonadota</taxon>
        <taxon>Gammaproteobacteria</taxon>
        <taxon>Candidatus Kentrum</taxon>
    </lineage>
</organism>
<evidence type="ECO:0000256" key="1">
    <source>
        <dbReference type="SAM" id="SignalP"/>
    </source>
</evidence>
<feature type="chain" id="PRO_5036113439" description="Lipoprotein" evidence="1">
    <location>
        <begin position="22"/>
        <end position="190"/>
    </location>
</feature>
<evidence type="ECO:0008006" key="5">
    <source>
        <dbReference type="Google" id="ProtNLM"/>
    </source>
</evidence>
<protein>
    <recommendedName>
        <fullName evidence="5">Lipoprotein</fullName>
    </recommendedName>
</protein>
<dbReference type="EMBL" id="CAADFI010000084">
    <property type="protein sequence ID" value="VFJ95909.1"/>
    <property type="molecule type" value="Genomic_DNA"/>
</dbReference>
<sequence>MLNRRGHLLVALLALTLAINACTSIQLSSNYDEAIDSQAQQLQKKLDTYFISLQSAGVEDLKYKSQQKFYEGVLADLNAMSIRASGIYKNKLTIKQIDLAKENLAYLALLHKQCVTAPLTEDQKKKVKDNGVDLSMDCKIENGATANATDRSETSINRSVIAPVQALFNQHAGTIMALELAKKRGEDQSK</sequence>
<dbReference type="AlphaFoldDB" id="A0A450VB02"/>
<dbReference type="EMBL" id="CAADFJ010000077">
    <property type="protein sequence ID" value="VFK01951.1"/>
    <property type="molecule type" value="Genomic_DNA"/>
</dbReference>
<dbReference type="EMBL" id="CAADFG010000080">
    <property type="protein sequence ID" value="VFJ94983.1"/>
    <property type="molecule type" value="Genomic_DNA"/>
</dbReference>
<evidence type="ECO:0000313" key="3">
    <source>
        <dbReference type="EMBL" id="VFJ95909.1"/>
    </source>
</evidence>
<evidence type="ECO:0000313" key="2">
    <source>
        <dbReference type="EMBL" id="VFJ94983.1"/>
    </source>
</evidence>
<proteinExistence type="predicted"/>